<dbReference type="CDD" id="cd07153">
    <property type="entry name" value="Fur_like"/>
    <property type="match status" value="1"/>
</dbReference>
<sequence>MSRGAQSLTATRAGGRRTRQRRAIVEVITEAQRPLTSNEVLELASQRCPGIGIATVYRALRSGVEEGWLSTVELPSQPDRFERAGKEHHHHFHCRVCGLVFELEPCELRVGGSAPAGFLVEEHEILLFGRCAACAQKRNPAKRVGSSS</sequence>
<accession>A0A956RN20</accession>
<keyword evidence="5" id="KW-0238">DNA-binding</keyword>
<evidence type="ECO:0000256" key="6">
    <source>
        <dbReference type="ARBA" id="ARBA00023163"/>
    </source>
</evidence>
<name>A0A956RN20_UNCEI</name>
<keyword evidence="3 7" id="KW-0862">Zinc</keyword>
<evidence type="ECO:0000256" key="4">
    <source>
        <dbReference type="ARBA" id="ARBA00023015"/>
    </source>
</evidence>
<evidence type="ECO:0000256" key="1">
    <source>
        <dbReference type="ARBA" id="ARBA00007957"/>
    </source>
</evidence>
<dbReference type="InterPro" id="IPR036388">
    <property type="entry name" value="WH-like_DNA-bd_sf"/>
</dbReference>
<dbReference type="PANTHER" id="PTHR33202:SF22">
    <property type="entry name" value="HYDROGEN PEROXIDE SENSITIVE REPRESSOR"/>
    <property type="match status" value="1"/>
</dbReference>
<dbReference type="InterPro" id="IPR043135">
    <property type="entry name" value="Fur_C"/>
</dbReference>
<protein>
    <submittedName>
        <fullName evidence="9">Transcriptional repressor</fullName>
    </submittedName>
</protein>
<evidence type="ECO:0000256" key="3">
    <source>
        <dbReference type="ARBA" id="ARBA00022833"/>
    </source>
</evidence>
<dbReference type="Gene3D" id="1.10.10.10">
    <property type="entry name" value="Winged helix-like DNA-binding domain superfamily/Winged helix DNA-binding domain"/>
    <property type="match status" value="1"/>
</dbReference>
<comment type="caution">
    <text evidence="9">The sequence shown here is derived from an EMBL/GenBank/DDBJ whole genome shotgun (WGS) entry which is preliminary data.</text>
</comment>
<dbReference type="EMBL" id="JAGQHR010000053">
    <property type="protein sequence ID" value="MCA9726658.1"/>
    <property type="molecule type" value="Genomic_DNA"/>
</dbReference>
<feature type="binding site" evidence="7">
    <location>
        <position position="131"/>
    </location>
    <ligand>
        <name>Zn(2+)</name>
        <dbReference type="ChEBI" id="CHEBI:29105"/>
    </ligand>
</feature>
<dbReference type="GO" id="GO:0000976">
    <property type="term" value="F:transcription cis-regulatory region binding"/>
    <property type="evidence" value="ECO:0007669"/>
    <property type="project" value="TreeGrafter"/>
</dbReference>
<keyword evidence="6" id="KW-0804">Transcription</keyword>
<proteinExistence type="inferred from homology"/>
<dbReference type="Proteomes" id="UP000697710">
    <property type="component" value="Unassembled WGS sequence"/>
</dbReference>
<dbReference type="Pfam" id="PF01475">
    <property type="entry name" value="FUR"/>
    <property type="match status" value="1"/>
</dbReference>
<evidence type="ECO:0000313" key="10">
    <source>
        <dbReference type="Proteomes" id="UP000697710"/>
    </source>
</evidence>
<dbReference type="GO" id="GO:1900376">
    <property type="term" value="P:regulation of secondary metabolite biosynthetic process"/>
    <property type="evidence" value="ECO:0007669"/>
    <property type="project" value="TreeGrafter"/>
</dbReference>
<evidence type="ECO:0000256" key="2">
    <source>
        <dbReference type="ARBA" id="ARBA00022491"/>
    </source>
</evidence>
<evidence type="ECO:0000256" key="8">
    <source>
        <dbReference type="PIRSR" id="PIRSR602481-2"/>
    </source>
</evidence>
<keyword evidence="8" id="KW-0408">Iron</keyword>
<feature type="binding site" evidence="8">
    <location>
        <position position="88"/>
    </location>
    <ligand>
        <name>Fe cation</name>
        <dbReference type="ChEBI" id="CHEBI:24875"/>
    </ligand>
</feature>
<dbReference type="GO" id="GO:0045892">
    <property type="term" value="P:negative regulation of DNA-templated transcription"/>
    <property type="evidence" value="ECO:0007669"/>
    <property type="project" value="TreeGrafter"/>
</dbReference>
<comment type="cofactor">
    <cofactor evidence="7">
        <name>Zn(2+)</name>
        <dbReference type="ChEBI" id="CHEBI:29105"/>
    </cofactor>
    <text evidence="7">Binds 1 zinc ion per subunit.</text>
</comment>
<evidence type="ECO:0000256" key="7">
    <source>
        <dbReference type="PIRSR" id="PIRSR602481-1"/>
    </source>
</evidence>
<dbReference type="GO" id="GO:0003700">
    <property type="term" value="F:DNA-binding transcription factor activity"/>
    <property type="evidence" value="ECO:0007669"/>
    <property type="project" value="InterPro"/>
</dbReference>
<dbReference type="Gene3D" id="3.30.1490.190">
    <property type="match status" value="1"/>
</dbReference>
<dbReference type="PANTHER" id="PTHR33202">
    <property type="entry name" value="ZINC UPTAKE REGULATION PROTEIN"/>
    <property type="match status" value="1"/>
</dbReference>
<reference evidence="9" key="2">
    <citation type="journal article" date="2021" name="Microbiome">
        <title>Successional dynamics and alternative stable states in a saline activated sludge microbial community over 9 years.</title>
        <authorList>
            <person name="Wang Y."/>
            <person name="Ye J."/>
            <person name="Ju F."/>
            <person name="Liu L."/>
            <person name="Boyd J.A."/>
            <person name="Deng Y."/>
            <person name="Parks D.H."/>
            <person name="Jiang X."/>
            <person name="Yin X."/>
            <person name="Woodcroft B.J."/>
            <person name="Tyson G.W."/>
            <person name="Hugenholtz P."/>
            <person name="Polz M.F."/>
            <person name="Zhang T."/>
        </authorList>
    </citation>
    <scope>NUCLEOTIDE SEQUENCE</scope>
    <source>
        <strain evidence="9">HKST-UBA01</strain>
    </source>
</reference>
<dbReference type="InterPro" id="IPR036390">
    <property type="entry name" value="WH_DNA-bd_sf"/>
</dbReference>
<keyword evidence="2" id="KW-0678">Repressor</keyword>
<comment type="cofactor">
    <cofactor evidence="8">
        <name>Mn(2+)</name>
        <dbReference type="ChEBI" id="CHEBI:29035"/>
    </cofactor>
    <cofactor evidence="8">
        <name>Fe(2+)</name>
        <dbReference type="ChEBI" id="CHEBI:29033"/>
    </cofactor>
    <text evidence="8">Binds 1 Mn(2+) or Fe(2+) ion per subunit.</text>
</comment>
<dbReference type="GO" id="GO:0008270">
    <property type="term" value="F:zinc ion binding"/>
    <property type="evidence" value="ECO:0007669"/>
    <property type="project" value="TreeGrafter"/>
</dbReference>
<evidence type="ECO:0000313" key="9">
    <source>
        <dbReference type="EMBL" id="MCA9726658.1"/>
    </source>
</evidence>
<feature type="binding site" evidence="7">
    <location>
        <position position="134"/>
    </location>
    <ligand>
        <name>Zn(2+)</name>
        <dbReference type="ChEBI" id="CHEBI:29105"/>
    </ligand>
</feature>
<evidence type="ECO:0000256" key="5">
    <source>
        <dbReference type="ARBA" id="ARBA00023125"/>
    </source>
</evidence>
<keyword evidence="4" id="KW-0805">Transcription regulation</keyword>
<dbReference type="SUPFAM" id="SSF46785">
    <property type="entry name" value="Winged helix' DNA-binding domain"/>
    <property type="match status" value="1"/>
</dbReference>
<feature type="binding site" evidence="7">
    <location>
        <position position="94"/>
    </location>
    <ligand>
        <name>Zn(2+)</name>
        <dbReference type="ChEBI" id="CHEBI:29105"/>
    </ligand>
</feature>
<comment type="similarity">
    <text evidence="1">Belongs to the Fur family.</text>
</comment>
<gene>
    <name evidence="9" type="ORF">KC729_03180</name>
</gene>
<dbReference type="AlphaFoldDB" id="A0A956RN20"/>
<dbReference type="InterPro" id="IPR002481">
    <property type="entry name" value="FUR"/>
</dbReference>
<feature type="binding site" evidence="8">
    <location>
        <position position="123"/>
    </location>
    <ligand>
        <name>Fe cation</name>
        <dbReference type="ChEBI" id="CHEBI:24875"/>
    </ligand>
</feature>
<reference evidence="9" key="1">
    <citation type="submission" date="2020-04" db="EMBL/GenBank/DDBJ databases">
        <authorList>
            <person name="Zhang T."/>
        </authorList>
    </citation>
    <scope>NUCLEOTIDE SEQUENCE</scope>
    <source>
        <strain evidence="9">HKST-UBA01</strain>
    </source>
</reference>
<keyword evidence="7" id="KW-0479">Metal-binding</keyword>
<organism evidence="9 10">
    <name type="scientific">Eiseniibacteriota bacterium</name>
    <dbReference type="NCBI Taxonomy" id="2212470"/>
    <lineage>
        <taxon>Bacteria</taxon>
        <taxon>Candidatus Eiseniibacteriota</taxon>
    </lineage>
</organism>
<feature type="binding site" evidence="7">
    <location>
        <position position="97"/>
    </location>
    <ligand>
        <name>Zn(2+)</name>
        <dbReference type="ChEBI" id="CHEBI:29105"/>
    </ligand>
</feature>